<dbReference type="AlphaFoldDB" id="A0A0G1GEN5"/>
<feature type="transmembrane region" description="Helical" evidence="7">
    <location>
        <begin position="55"/>
        <end position="81"/>
    </location>
</feature>
<evidence type="ECO:0000256" key="1">
    <source>
        <dbReference type="ARBA" id="ARBA00004651"/>
    </source>
</evidence>
<dbReference type="CDD" id="cd06261">
    <property type="entry name" value="TM_PBP2"/>
    <property type="match status" value="1"/>
</dbReference>
<feature type="transmembrane region" description="Helical" evidence="7">
    <location>
        <begin position="93"/>
        <end position="112"/>
    </location>
</feature>
<feature type="transmembrane region" description="Helical" evidence="7">
    <location>
        <begin position="118"/>
        <end position="138"/>
    </location>
</feature>
<dbReference type="EMBL" id="LCFQ01000013">
    <property type="protein sequence ID" value="KKS97328.1"/>
    <property type="molecule type" value="Genomic_DNA"/>
</dbReference>
<gene>
    <name evidence="9" type="ORF">UV74_C0013G0450</name>
</gene>
<organism evidence="9 10">
    <name type="scientific">Candidatus Woesebacteria bacterium GW2011_GWB1_43_14</name>
    <dbReference type="NCBI Taxonomy" id="1618578"/>
    <lineage>
        <taxon>Bacteria</taxon>
        <taxon>Candidatus Woeseibacteriota</taxon>
    </lineage>
</organism>
<keyword evidence="3" id="KW-1003">Cell membrane</keyword>
<dbReference type="Gene3D" id="1.10.3720.10">
    <property type="entry name" value="MetI-like"/>
    <property type="match status" value="1"/>
</dbReference>
<evidence type="ECO:0000256" key="5">
    <source>
        <dbReference type="ARBA" id="ARBA00022989"/>
    </source>
</evidence>
<feature type="transmembrane region" description="Helical" evidence="7">
    <location>
        <begin position="214"/>
        <end position="236"/>
    </location>
</feature>
<dbReference type="PANTHER" id="PTHR30151">
    <property type="entry name" value="ALKANE SULFONATE ABC TRANSPORTER-RELATED, MEMBRANE SUBUNIT"/>
    <property type="match status" value="1"/>
</dbReference>
<dbReference type="InterPro" id="IPR035906">
    <property type="entry name" value="MetI-like_sf"/>
</dbReference>
<dbReference type="Pfam" id="PF00528">
    <property type="entry name" value="BPD_transp_1"/>
    <property type="match status" value="1"/>
</dbReference>
<dbReference type="PROSITE" id="PS50928">
    <property type="entry name" value="ABC_TM1"/>
    <property type="match status" value="1"/>
</dbReference>
<evidence type="ECO:0000256" key="7">
    <source>
        <dbReference type="RuleBase" id="RU363032"/>
    </source>
</evidence>
<comment type="subcellular location">
    <subcellularLocation>
        <location evidence="1 7">Cell membrane</location>
        <topology evidence="1 7">Multi-pass membrane protein</topology>
    </subcellularLocation>
</comment>
<feature type="transmembrane region" description="Helical" evidence="7">
    <location>
        <begin position="7"/>
        <end position="26"/>
    </location>
</feature>
<dbReference type="PANTHER" id="PTHR30151:SF20">
    <property type="entry name" value="ABC TRANSPORTER PERMEASE PROTEIN HI_0355-RELATED"/>
    <property type="match status" value="1"/>
</dbReference>
<sequence>MKPWKAYLIMMISLPVFWVIVIGLFHPPSFLLPPPKLVIRVLAEDKGVFWHHTKITLIGALTGYAVSNFIAVGLSIAFIYVNWLEDFFTPWTVVIKNVPFVAIASILVITLGDTPLPRIIIVVLVTFFPILANVTKGLKSVDQVLLDRMQTLNASKWQVFWKVRWSSAMPYYIAAHEIAFTGSIIGAIVAEWLFAREGLGFLIVRSMSQYRTDMLFAVTLIASALSVCAYLSVKLIEKRIYRWRKEISS</sequence>
<evidence type="ECO:0000313" key="9">
    <source>
        <dbReference type="EMBL" id="KKS97328.1"/>
    </source>
</evidence>
<dbReference type="GO" id="GO:0055085">
    <property type="term" value="P:transmembrane transport"/>
    <property type="evidence" value="ECO:0007669"/>
    <property type="project" value="InterPro"/>
</dbReference>
<feature type="domain" description="ABC transmembrane type-1" evidence="8">
    <location>
        <begin position="53"/>
        <end position="237"/>
    </location>
</feature>
<dbReference type="InterPro" id="IPR000515">
    <property type="entry name" value="MetI-like"/>
</dbReference>
<keyword evidence="6 7" id="KW-0472">Membrane</keyword>
<comment type="caution">
    <text evidence="9">The sequence shown here is derived from an EMBL/GenBank/DDBJ whole genome shotgun (WGS) entry which is preliminary data.</text>
</comment>
<evidence type="ECO:0000259" key="8">
    <source>
        <dbReference type="PROSITE" id="PS50928"/>
    </source>
</evidence>
<evidence type="ECO:0000256" key="4">
    <source>
        <dbReference type="ARBA" id="ARBA00022692"/>
    </source>
</evidence>
<proteinExistence type="inferred from homology"/>
<keyword evidence="2 7" id="KW-0813">Transport</keyword>
<reference evidence="9 10" key="1">
    <citation type="journal article" date="2015" name="Nature">
        <title>rRNA introns, odd ribosomes, and small enigmatic genomes across a large radiation of phyla.</title>
        <authorList>
            <person name="Brown C.T."/>
            <person name="Hug L.A."/>
            <person name="Thomas B.C."/>
            <person name="Sharon I."/>
            <person name="Castelle C.J."/>
            <person name="Singh A."/>
            <person name="Wilkins M.J."/>
            <person name="Williams K.H."/>
            <person name="Banfield J.F."/>
        </authorList>
    </citation>
    <scope>NUCLEOTIDE SEQUENCE [LARGE SCALE GENOMIC DNA]</scope>
</reference>
<dbReference type="Proteomes" id="UP000034090">
    <property type="component" value="Unassembled WGS sequence"/>
</dbReference>
<name>A0A0G1GEN5_9BACT</name>
<evidence type="ECO:0000256" key="3">
    <source>
        <dbReference type="ARBA" id="ARBA00022475"/>
    </source>
</evidence>
<accession>A0A0G1GEN5</accession>
<feature type="transmembrane region" description="Helical" evidence="7">
    <location>
        <begin position="171"/>
        <end position="194"/>
    </location>
</feature>
<keyword evidence="5 7" id="KW-1133">Transmembrane helix</keyword>
<dbReference type="GO" id="GO:0005886">
    <property type="term" value="C:plasma membrane"/>
    <property type="evidence" value="ECO:0007669"/>
    <property type="project" value="UniProtKB-SubCell"/>
</dbReference>
<dbReference type="STRING" id="1618578.UV74_C0013G0450"/>
<comment type="similarity">
    <text evidence="7">Belongs to the binding-protein-dependent transport system permease family.</text>
</comment>
<evidence type="ECO:0000313" key="10">
    <source>
        <dbReference type="Proteomes" id="UP000034090"/>
    </source>
</evidence>
<dbReference type="SUPFAM" id="SSF161098">
    <property type="entry name" value="MetI-like"/>
    <property type="match status" value="1"/>
</dbReference>
<protein>
    <submittedName>
        <fullName evidence="9">ABC-type nitrate/sulfonate/bicarbonate transport system, permease component</fullName>
    </submittedName>
</protein>
<evidence type="ECO:0000256" key="6">
    <source>
        <dbReference type="ARBA" id="ARBA00023136"/>
    </source>
</evidence>
<keyword evidence="4 7" id="KW-0812">Transmembrane</keyword>
<evidence type="ECO:0000256" key="2">
    <source>
        <dbReference type="ARBA" id="ARBA00022448"/>
    </source>
</evidence>